<dbReference type="SMART" id="SM00347">
    <property type="entry name" value="HTH_MARR"/>
    <property type="match status" value="1"/>
</dbReference>
<dbReference type="InterPro" id="IPR000835">
    <property type="entry name" value="HTH_MarR-typ"/>
</dbReference>
<reference evidence="2 4" key="1">
    <citation type="submission" date="2018-08" db="EMBL/GenBank/DDBJ databases">
        <title>Genome sequencing of Agrobacterium vitis strain ICMP 10754.</title>
        <authorList>
            <person name="Visnovsky S.B."/>
            <person name="Pitman A.R."/>
        </authorList>
    </citation>
    <scope>NUCLEOTIDE SEQUENCE [LARGE SCALE GENOMIC DNA]</scope>
    <source>
        <strain evidence="2 4">ICMP 10754</strain>
    </source>
</reference>
<proteinExistence type="predicted"/>
<dbReference type="OrthoDB" id="7859599at2"/>
<dbReference type="Proteomes" id="UP000477951">
    <property type="component" value="Unassembled WGS sequence"/>
</dbReference>
<dbReference type="AlphaFoldDB" id="A0A368NUN6"/>
<accession>A0A368NUN6</accession>
<dbReference type="GO" id="GO:0003700">
    <property type="term" value="F:DNA-binding transcription factor activity"/>
    <property type="evidence" value="ECO:0007669"/>
    <property type="project" value="InterPro"/>
</dbReference>
<evidence type="ECO:0000313" key="4">
    <source>
        <dbReference type="Proteomes" id="UP000436911"/>
    </source>
</evidence>
<evidence type="ECO:0000313" key="3">
    <source>
        <dbReference type="EMBL" id="MUZ72252.1"/>
    </source>
</evidence>
<evidence type="ECO:0000313" key="5">
    <source>
        <dbReference type="Proteomes" id="UP000477951"/>
    </source>
</evidence>
<dbReference type="PANTHER" id="PTHR33164:SF89">
    <property type="entry name" value="MARR FAMILY REGULATORY PROTEIN"/>
    <property type="match status" value="1"/>
</dbReference>
<evidence type="ECO:0000259" key="1">
    <source>
        <dbReference type="PROSITE" id="PS50995"/>
    </source>
</evidence>
<dbReference type="GeneID" id="60682298"/>
<dbReference type="RefSeq" id="WP_060715776.1">
    <property type="nucleotide sequence ID" value="NZ_CP055265.1"/>
</dbReference>
<dbReference type="InterPro" id="IPR039422">
    <property type="entry name" value="MarR/SlyA-like"/>
</dbReference>
<dbReference type="Gene3D" id="1.10.10.10">
    <property type="entry name" value="Winged helix-like DNA-binding domain superfamily/Winged helix DNA-binding domain"/>
    <property type="match status" value="1"/>
</dbReference>
<dbReference type="PANTHER" id="PTHR33164">
    <property type="entry name" value="TRANSCRIPTIONAL REGULATOR, MARR FAMILY"/>
    <property type="match status" value="1"/>
</dbReference>
<gene>
    <name evidence="2" type="ORF">DXT89_03285</name>
    <name evidence="3" type="ORF">GOZ90_06125</name>
</gene>
<feature type="domain" description="HTH marR-type" evidence="1">
    <location>
        <begin position="26"/>
        <end position="158"/>
    </location>
</feature>
<sequence>MDGPEQATDDFETPEFSGTVAFGDLEKVLGFHLRLANVAVFQDFQATMSGLALTPKQFAVLELIDNNAGASQIDFAQSLRMDKATMMALINKLEGRGAVERRPSQVDRRRQELFVTEEGQRVLAAAKELRHGHEARFTERFSKDELAQLLSFLRRIYQDGRALPKPSTTSQT</sequence>
<dbReference type="EMBL" id="QUSG01000001">
    <property type="protein sequence ID" value="KAA3532368.1"/>
    <property type="molecule type" value="Genomic_DNA"/>
</dbReference>
<dbReference type="PROSITE" id="PS50995">
    <property type="entry name" value="HTH_MARR_2"/>
    <property type="match status" value="1"/>
</dbReference>
<organism evidence="3 5">
    <name type="scientific">Agrobacterium vitis</name>
    <name type="common">Rhizobium vitis</name>
    <dbReference type="NCBI Taxonomy" id="373"/>
    <lineage>
        <taxon>Bacteria</taxon>
        <taxon>Pseudomonadati</taxon>
        <taxon>Pseudomonadota</taxon>
        <taxon>Alphaproteobacteria</taxon>
        <taxon>Hyphomicrobiales</taxon>
        <taxon>Rhizobiaceae</taxon>
        <taxon>Rhizobium/Agrobacterium group</taxon>
        <taxon>Agrobacterium</taxon>
    </lineage>
</organism>
<dbReference type="Pfam" id="PF01047">
    <property type="entry name" value="MarR"/>
    <property type="match status" value="1"/>
</dbReference>
<dbReference type="PRINTS" id="PR00598">
    <property type="entry name" value="HTHMARR"/>
</dbReference>
<dbReference type="GO" id="GO:0006950">
    <property type="term" value="P:response to stress"/>
    <property type="evidence" value="ECO:0007669"/>
    <property type="project" value="TreeGrafter"/>
</dbReference>
<protein>
    <submittedName>
        <fullName evidence="3">MarR family transcriptional regulator</fullName>
    </submittedName>
</protein>
<name>A0A368NUN6_AGRVI</name>
<comment type="caution">
    <text evidence="3">The sequence shown here is derived from an EMBL/GenBank/DDBJ whole genome shotgun (WGS) entry which is preliminary data.</text>
</comment>
<dbReference type="EMBL" id="WPHR01000003">
    <property type="protein sequence ID" value="MUZ72252.1"/>
    <property type="molecule type" value="Genomic_DNA"/>
</dbReference>
<reference evidence="3 5" key="2">
    <citation type="submission" date="2019-12" db="EMBL/GenBank/DDBJ databases">
        <title>Whole-genome sequencing of Allorhizobium vitis.</title>
        <authorList>
            <person name="Gan H.M."/>
            <person name="Szegedi E."/>
            <person name="Burr T."/>
            <person name="Savka M.A."/>
        </authorList>
    </citation>
    <scope>NUCLEOTIDE SEQUENCE [LARGE SCALE GENOMIC DNA]</scope>
    <source>
        <strain evidence="3 5">CG516</strain>
    </source>
</reference>
<dbReference type="InterPro" id="IPR036390">
    <property type="entry name" value="WH_DNA-bd_sf"/>
</dbReference>
<dbReference type="SUPFAM" id="SSF46785">
    <property type="entry name" value="Winged helix' DNA-binding domain"/>
    <property type="match status" value="1"/>
</dbReference>
<evidence type="ECO:0000313" key="2">
    <source>
        <dbReference type="EMBL" id="KAA3532368.1"/>
    </source>
</evidence>
<dbReference type="InterPro" id="IPR036388">
    <property type="entry name" value="WH-like_DNA-bd_sf"/>
</dbReference>
<dbReference type="Proteomes" id="UP000436911">
    <property type="component" value="Unassembled WGS sequence"/>
</dbReference>